<dbReference type="Proteomes" id="UP001221208">
    <property type="component" value="Unassembled WGS sequence"/>
</dbReference>
<evidence type="ECO:0008006" key="4">
    <source>
        <dbReference type="Google" id="ProtNLM"/>
    </source>
</evidence>
<comment type="caution">
    <text evidence="2">The sequence shown here is derived from an EMBL/GenBank/DDBJ whole genome shotgun (WGS) entry which is preliminary data.</text>
</comment>
<dbReference type="EMBL" id="JAQQXR010000007">
    <property type="protein sequence ID" value="MDC8759671.1"/>
    <property type="molecule type" value="Genomic_DNA"/>
</dbReference>
<sequence>MAKQLLSFISCLALIGCASSQYVQAPPYIAPVAGTPQALLYSRLPVISNNRYSTSLSVVDDKSCASTSLFYVSKYSKPEESAKPIAMFAEKLVTLHYNATLPGNRTCDVYARGRFEAGKNYSLYGGSDVPTGLAGLFDNGTCSFGILDESSQQALPLAQVKSACAK</sequence>
<evidence type="ECO:0000313" key="3">
    <source>
        <dbReference type="Proteomes" id="UP001221208"/>
    </source>
</evidence>
<accession>A0ABT5K6H4</accession>
<feature type="chain" id="PRO_5046193219" description="Lipoprotein" evidence="1">
    <location>
        <begin position="26"/>
        <end position="166"/>
    </location>
</feature>
<reference evidence="2 3" key="1">
    <citation type="submission" date="2022-10" db="EMBL/GenBank/DDBJ databases">
        <title>Janthinobacterium sp. hw3 Genome sequencing.</title>
        <authorList>
            <person name="Park S."/>
        </authorList>
    </citation>
    <scope>NUCLEOTIDE SEQUENCE [LARGE SCALE GENOMIC DNA]</scope>
    <source>
        <strain evidence="3">hw3</strain>
    </source>
</reference>
<protein>
    <recommendedName>
        <fullName evidence="4">Lipoprotein</fullName>
    </recommendedName>
</protein>
<evidence type="ECO:0000313" key="2">
    <source>
        <dbReference type="EMBL" id="MDC8759671.1"/>
    </source>
</evidence>
<keyword evidence="3" id="KW-1185">Reference proteome</keyword>
<keyword evidence="1" id="KW-0732">Signal</keyword>
<feature type="signal peptide" evidence="1">
    <location>
        <begin position="1"/>
        <end position="25"/>
    </location>
</feature>
<organism evidence="2 3">
    <name type="scientific">Janthinobacterium fluminis</name>
    <dbReference type="NCBI Taxonomy" id="2987524"/>
    <lineage>
        <taxon>Bacteria</taxon>
        <taxon>Pseudomonadati</taxon>
        <taxon>Pseudomonadota</taxon>
        <taxon>Betaproteobacteria</taxon>
        <taxon>Burkholderiales</taxon>
        <taxon>Oxalobacteraceae</taxon>
        <taxon>Janthinobacterium</taxon>
    </lineage>
</organism>
<evidence type="ECO:0000256" key="1">
    <source>
        <dbReference type="SAM" id="SignalP"/>
    </source>
</evidence>
<gene>
    <name evidence="2" type="ORF">OIK44_18975</name>
</gene>
<proteinExistence type="predicted"/>
<dbReference type="PROSITE" id="PS51257">
    <property type="entry name" value="PROKAR_LIPOPROTEIN"/>
    <property type="match status" value="1"/>
</dbReference>
<name>A0ABT5K6H4_9BURK</name>